<dbReference type="Pfam" id="PF00096">
    <property type="entry name" value="zf-C2H2"/>
    <property type="match status" value="4"/>
</dbReference>
<dbReference type="EMBL" id="JBCLYO010000024">
    <property type="protein sequence ID" value="KAL0078535.1"/>
    <property type="molecule type" value="Genomic_DNA"/>
</dbReference>
<feature type="domain" description="C2H2-type" evidence="6">
    <location>
        <begin position="18"/>
        <end position="47"/>
    </location>
</feature>
<proteinExistence type="predicted"/>
<keyword evidence="3" id="KW-0862">Zinc</keyword>
<accession>A0ABR3ANA9</accession>
<dbReference type="SMART" id="SM00355">
    <property type="entry name" value="ZnF_C2H2"/>
    <property type="match status" value="4"/>
</dbReference>
<reference evidence="7 8" key="1">
    <citation type="submission" date="2024-04" db="EMBL/GenBank/DDBJ databases">
        <title>Symmetric and asymmetric DNA N6-adenine methylation regulates different biological responses in Mucorales.</title>
        <authorList>
            <consortium name="Lawrence Berkeley National Laboratory"/>
            <person name="Lax C."/>
            <person name="Mondo S.J."/>
            <person name="Osorio-Concepcion M."/>
            <person name="Muszewska A."/>
            <person name="Corrochano-Luque M."/>
            <person name="Gutierrez G."/>
            <person name="Riley R."/>
            <person name="Lipzen A."/>
            <person name="Guo J."/>
            <person name="Hundley H."/>
            <person name="Amirebrahimi M."/>
            <person name="Ng V."/>
            <person name="Lorenzo-Gutierrez D."/>
            <person name="Binder U."/>
            <person name="Yang J."/>
            <person name="Song Y."/>
            <person name="Canovas D."/>
            <person name="Navarro E."/>
            <person name="Freitag M."/>
            <person name="Gabaldon T."/>
            <person name="Grigoriev I.V."/>
            <person name="Corrochano L.M."/>
            <person name="Nicolas F.E."/>
            <person name="Garre V."/>
        </authorList>
    </citation>
    <scope>NUCLEOTIDE SEQUENCE [LARGE SCALE GENOMIC DNA]</scope>
    <source>
        <strain evidence="7 8">L51</strain>
    </source>
</reference>
<dbReference type="InterPro" id="IPR013087">
    <property type="entry name" value="Znf_C2H2_type"/>
</dbReference>
<dbReference type="Proteomes" id="UP001448207">
    <property type="component" value="Unassembled WGS sequence"/>
</dbReference>
<dbReference type="Gene3D" id="3.30.160.60">
    <property type="entry name" value="Classic Zinc Finger"/>
    <property type="match status" value="4"/>
</dbReference>
<evidence type="ECO:0000256" key="2">
    <source>
        <dbReference type="ARBA" id="ARBA00022771"/>
    </source>
</evidence>
<gene>
    <name evidence="7" type="ORF">J3Q64DRAFT_1851884</name>
</gene>
<dbReference type="SUPFAM" id="SSF57667">
    <property type="entry name" value="beta-beta-alpha zinc fingers"/>
    <property type="match status" value="3"/>
</dbReference>
<evidence type="ECO:0000256" key="1">
    <source>
        <dbReference type="ARBA" id="ARBA00022723"/>
    </source>
</evidence>
<evidence type="ECO:0000313" key="8">
    <source>
        <dbReference type="Proteomes" id="UP001448207"/>
    </source>
</evidence>
<evidence type="ECO:0000256" key="3">
    <source>
        <dbReference type="ARBA" id="ARBA00022833"/>
    </source>
</evidence>
<feature type="domain" description="C2H2-type" evidence="6">
    <location>
        <begin position="108"/>
        <end position="133"/>
    </location>
</feature>
<evidence type="ECO:0000256" key="4">
    <source>
        <dbReference type="PROSITE-ProRule" id="PRU00042"/>
    </source>
</evidence>
<organism evidence="7 8">
    <name type="scientific">Phycomyces blakesleeanus</name>
    <dbReference type="NCBI Taxonomy" id="4837"/>
    <lineage>
        <taxon>Eukaryota</taxon>
        <taxon>Fungi</taxon>
        <taxon>Fungi incertae sedis</taxon>
        <taxon>Mucoromycota</taxon>
        <taxon>Mucoromycotina</taxon>
        <taxon>Mucoromycetes</taxon>
        <taxon>Mucorales</taxon>
        <taxon>Phycomycetaceae</taxon>
        <taxon>Phycomyces</taxon>
    </lineage>
</organism>
<dbReference type="PROSITE" id="PS00028">
    <property type="entry name" value="ZINC_FINGER_C2H2_1"/>
    <property type="match status" value="4"/>
</dbReference>
<dbReference type="PANTHER" id="PTHR23235:SF120">
    <property type="entry name" value="KRUPPEL-LIKE FACTOR 15"/>
    <property type="match status" value="1"/>
</dbReference>
<keyword evidence="8" id="KW-1185">Reference proteome</keyword>
<feature type="region of interest" description="Disordered" evidence="5">
    <location>
        <begin position="172"/>
        <end position="213"/>
    </location>
</feature>
<feature type="domain" description="C2H2-type" evidence="6">
    <location>
        <begin position="78"/>
        <end position="107"/>
    </location>
</feature>
<keyword evidence="1" id="KW-0479">Metal-binding</keyword>
<feature type="domain" description="C2H2-type" evidence="6">
    <location>
        <begin position="48"/>
        <end position="77"/>
    </location>
</feature>
<dbReference type="InterPro" id="IPR036236">
    <property type="entry name" value="Znf_C2H2_sf"/>
</dbReference>
<evidence type="ECO:0000256" key="5">
    <source>
        <dbReference type="SAM" id="MobiDB-lite"/>
    </source>
</evidence>
<dbReference type="PANTHER" id="PTHR23235">
    <property type="entry name" value="KRUEPPEL-LIKE TRANSCRIPTION FACTOR"/>
    <property type="match status" value="1"/>
</dbReference>
<protein>
    <submittedName>
        <fullName evidence="7">C2H2-type zinc finger transcription factor</fullName>
    </submittedName>
</protein>
<sequence length="213" mass="24514">MDIIELIHSEKSSAKLRYPCDWPGCEKSFARPSDIVRHHRTHTNDRPFACNVQSCEKRFIQRSALTVHLRTHSGERPHACEFDGCEKRFSDSSALARHRRIHTGNRPYKCQTKHCEKSYTKKRFLARHIRTTHGPKGYFQALPENYNKGQLIKRKPSIIPEEQPQYQYLLSPPSSQCSTTISPQNSPTFSLSPLSQPSHGPPSSESLSQYLFH</sequence>
<dbReference type="PROSITE" id="PS50157">
    <property type="entry name" value="ZINC_FINGER_C2H2_2"/>
    <property type="match status" value="4"/>
</dbReference>
<keyword evidence="2 4" id="KW-0863">Zinc-finger</keyword>
<comment type="caution">
    <text evidence="7">The sequence shown here is derived from an EMBL/GenBank/DDBJ whole genome shotgun (WGS) entry which is preliminary data.</text>
</comment>
<name>A0ABR3ANA9_PHYBL</name>
<evidence type="ECO:0000313" key="7">
    <source>
        <dbReference type="EMBL" id="KAL0078535.1"/>
    </source>
</evidence>
<evidence type="ECO:0000259" key="6">
    <source>
        <dbReference type="PROSITE" id="PS50157"/>
    </source>
</evidence>